<dbReference type="Pfam" id="PF00466">
    <property type="entry name" value="Ribosomal_L10"/>
    <property type="match status" value="1"/>
</dbReference>
<dbReference type="AlphaFoldDB" id="F2LXV1"/>
<comment type="similarity">
    <text evidence="2 6">Belongs to the universal ribosomal protein uL10 family.</text>
</comment>
<dbReference type="Gene3D" id="6.10.250.290">
    <property type="match status" value="1"/>
</dbReference>
<keyword evidence="4 6" id="KW-0687">Ribonucleoprotein</keyword>
<dbReference type="InterPro" id="IPR022973">
    <property type="entry name" value="Ribosomal_uL10_bac"/>
</dbReference>
<evidence type="ECO:0000256" key="1">
    <source>
        <dbReference type="ARBA" id="ARBA00002633"/>
    </source>
</evidence>
<dbReference type="InterPro" id="IPR001790">
    <property type="entry name" value="Ribosomal_uL10"/>
</dbReference>
<name>F2LXV1_HIPMA</name>
<dbReference type="NCBIfam" id="NF000955">
    <property type="entry name" value="PRK00099.1-1"/>
    <property type="match status" value="1"/>
</dbReference>
<dbReference type="eggNOG" id="COG0244">
    <property type="taxonomic scope" value="Bacteria"/>
</dbReference>
<dbReference type="FunCoup" id="F2LXV1">
    <property type="interactions" value="472"/>
</dbReference>
<dbReference type="HAMAP" id="MF_00362">
    <property type="entry name" value="Ribosomal_uL10"/>
    <property type="match status" value="1"/>
</dbReference>
<sequence length="173" mass="18983">MKKERKVELAKRLAEQLQEAKIVIVAGYSGLTVAEMENIRNEIKKAGCTFNVIKNNIVKKAIEGTPWDAMKEQLKGANAFALGFDDPAALAKLLVDKSKEFKKLEVKFGFLGGKLLSAEDIKALSSLPPKEVLLAQVLGTMKAPISGFVNVLAANIRQLLYALKAIEEKKKEN</sequence>
<gene>
    <name evidence="6" type="primary">rplJ</name>
    <name evidence="7" type="ordered locus">Hipma_1386</name>
</gene>
<protein>
    <recommendedName>
        <fullName evidence="5 6">Large ribosomal subunit protein uL10</fullName>
    </recommendedName>
</protein>
<accession>F2LXV1</accession>
<dbReference type="GO" id="GO:1990904">
    <property type="term" value="C:ribonucleoprotein complex"/>
    <property type="evidence" value="ECO:0007669"/>
    <property type="project" value="UniProtKB-KW"/>
</dbReference>
<comment type="subunit">
    <text evidence="6">Part of the ribosomal stalk of the 50S ribosomal subunit. The N-terminus interacts with L11 and the large rRNA to form the base of the stalk. The C-terminus forms an elongated spine to which L12 dimers bind in a sequential fashion forming a multimeric L10(L12)X complex.</text>
</comment>
<dbReference type="CDD" id="cd05797">
    <property type="entry name" value="Ribosomal_L10"/>
    <property type="match status" value="1"/>
</dbReference>
<evidence type="ECO:0000313" key="7">
    <source>
        <dbReference type="EMBL" id="AEA34342.1"/>
    </source>
</evidence>
<proteinExistence type="inferred from homology"/>
<evidence type="ECO:0000313" key="8">
    <source>
        <dbReference type="Proteomes" id="UP000008139"/>
    </source>
</evidence>
<dbReference type="HOGENOM" id="CLU_092227_2_1_7"/>
<dbReference type="SUPFAM" id="SSF160369">
    <property type="entry name" value="Ribosomal protein L10-like"/>
    <property type="match status" value="1"/>
</dbReference>
<evidence type="ECO:0000256" key="4">
    <source>
        <dbReference type="ARBA" id="ARBA00023274"/>
    </source>
</evidence>
<dbReference type="KEGG" id="hmr:Hipma_1386"/>
<dbReference type="EMBL" id="CP002606">
    <property type="protein sequence ID" value="AEA34342.1"/>
    <property type="molecule type" value="Genomic_DNA"/>
</dbReference>
<reference evidence="8" key="2">
    <citation type="submission" date="2011-03" db="EMBL/GenBank/DDBJ databases">
        <title>The complete genome of Hippea maritima DSM 10411.</title>
        <authorList>
            <consortium name="US DOE Joint Genome Institute (JGI-PGF)"/>
            <person name="Lucas S."/>
            <person name="Copeland A."/>
            <person name="Lapidus A."/>
            <person name="Bruce D."/>
            <person name="Goodwin L."/>
            <person name="Pitluck S."/>
            <person name="Peters L."/>
            <person name="Kyrpides N."/>
            <person name="Mavromatis K."/>
            <person name="Pagani I."/>
            <person name="Ivanova N."/>
            <person name="Mikhailova N."/>
            <person name="Lu M."/>
            <person name="Detter J.C."/>
            <person name="Tapia R."/>
            <person name="Han C."/>
            <person name="Land M."/>
            <person name="Hauser L."/>
            <person name="Markowitz V."/>
            <person name="Cheng J.-F."/>
            <person name="Hugenholtz P."/>
            <person name="Woyke T."/>
            <person name="Wu D."/>
            <person name="Spring S."/>
            <person name="Schroeder M."/>
            <person name="Brambilla E."/>
            <person name="Klenk H.-P."/>
            <person name="Eisen J.A."/>
        </authorList>
    </citation>
    <scope>NUCLEOTIDE SEQUENCE [LARGE SCALE GENOMIC DNA]</scope>
    <source>
        <strain evidence="8">ATCC 700847 / DSM 10411 / MH2</strain>
    </source>
</reference>
<reference evidence="7 8" key="1">
    <citation type="journal article" date="2011" name="Stand. Genomic Sci.">
        <title>Complete genome sequence of the thermophilic sulfur-reducer Hippea maritima type strain (MH(2)).</title>
        <authorList>
            <person name="Huntemann M."/>
            <person name="Lu M."/>
            <person name="Nolan M."/>
            <person name="Lapidus A."/>
            <person name="Lucas S."/>
            <person name="Hammon N."/>
            <person name="Deshpande S."/>
            <person name="Cheng J.F."/>
            <person name="Tapia R."/>
            <person name="Han C."/>
            <person name="Goodwin L."/>
            <person name="Pitluck S."/>
            <person name="Liolios K."/>
            <person name="Pagani I."/>
            <person name="Ivanova N."/>
            <person name="Ovchinikova G."/>
            <person name="Pati A."/>
            <person name="Chen A."/>
            <person name="Palaniappan K."/>
            <person name="Land M."/>
            <person name="Hauser L."/>
            <person name="Jeffries C.D."/>
            <person name="Detter J.C."/>
            <person name="Brambilla E.M."/>
            <person name="Rohde M."/>
            <person name="Spring S."/>
            <person name="Goker M."/>
            <person name="Woyke T."/>
            <person name="Bristow J."/>
            <person name="Eisen J.A."/>
            <person name="Markowitz V."/>
            <person name="Hugenholtz P."/>
            <person name="Kyrpides N.C."/>
            <person name="Klenk H.P."/>
            <person name="Mavromatis K."/>
        </authorList>
    </citation>
    <scope>NUCLEOTIDE SEQUENCE [LARGE SCALE GENOMIC DNA]</scope>
    <source>
        <strain evidence="8">ATCC 700847 / DSM 10411 / MH2</strain>
    </source>
</reference>
<dbReference type="GO" id="GO:0006412">
    <property type="term" value="P:translation"/>
    <property type="evidence" value="ECO:0007669"/>
    <property type="project" value="UniProtKB-UniRule"/>
</dbReference>
<comment type="function">
    <text evidence="1 6">Forms part of the ribosomal stalk, playing a central role in the interaction of the ribosome with GTP-bound translation factors.</text>
</comment>
<dbReference type="Proteomes" id="UP000008139">
    <property type="component" value="Chromosome"/>
</dbReference>
<organism evidence="7 8">
    <name type="scientific">Hippea maritima (strain ATCC 700847 / DSM 10411 / MH2)</name>
    <dbReference type="NCBI Taxonomy" id="760142"/>
    <lineage>
        <taxon>Bacteria</taxon>
        <taxon>Pseudomonadati</taxon>
        <taxon>Campylobacterota</taxon>
        <taxon>Desulfurellia</taxon>
        <taxon>Desulfurellales</taxon>
        <taxon>Hippeaceae</taxon>
        <taxon>Hippea</taxon>
    </lineage>
</organism>
<keyword evidence="6" id="KW-0694">RNA-binding</keyword>
<dbReference type="GO" id="GO:0070180">
    <property type="term" value="F:large ribosomal subunit rRNA binding"/>
    <property type="evidence" value="ECO:0007669"/>
    <property type="project" value="UniProtKB-UniRule"/>
</dbReference>
<dbReference type="GO" id="GO:0005840">
    <property type="term" value="C:ribosome"/>
    <property type="evidence" value="ECO:0007669"/>
    <property type="project" value="UniProtKB-KW"/>
</dbReference>
<dbReference type="InterPro" id="IPR043141">
    <property type="entry name" value="Ribosomal_uL10-like_sf"/>
</dbReference>
<dbReference type="PANTHER" id="PTHR11560">
    <property type="entry name" value="39S RIBOSOMAL PROTEIN L10, MITOCHONDRIAL"/>
    <property type="match status" value="1"/>
</dbReference>
<dbReference type="RefSeq" id="WP_013682374.1">
    <property type="nucleotide sequence ID" value="NC_015318.1"/>
</dbReference>
<dbReference type="STRING" id="760142.Hipma_1386"/>
<evidence type="ECO:0000256" key="6">
    <source>
        <dbReference type="HAMAP-Rule" id="MF_00362"/>
    </source>
</evidence>
<keyword evidence="8" id="KW-1185">Reference proteome</keyword>
<keyword evidence="3 6" id="KW-0689">Ribosomal protein</keyword>
<evidence type="ECO:0000256" key="2">
    <source>
        <dbReference type="ARBA" id="ARBA00008889"/>
    </source>
</evidence>
<evidence type="ECO:0000256" key="5">
    <source>
        <dbReference type="ARBA" id="ARBA00035202"/>
    </source>
</evidence>
<evidence type="ECO:0000256" key="3">
    <source>
        <dbReference type="ARBA" id="ARBA00022980"/>
    </source>
</evidence>
<dbReference type="Gene3D" id="3.30.70.1730">
    <property type="match status" value="1"/>
</dbReference>
<keyword evidence="6" id="KW-0699">rRNA-binding</keyword>
<dbReference type="InterPro" id="IPR047865">
    <property type="entry name" value="Ribosomal_uL10_bac_type"/>
</dbReference>
<dbReference type="InParanoid" id="F2LXV1"/>